<dbReference type="SUPFAM" id="SSF56281">
    <property type="entry name" value="Metallo-hydrolase/oxidoreductase"/>
    <property type="match status" value="1"/>
</dbReference>
<sequence length="327" mass="35036">MTDRYDALATRPYTRGLHEVGDGTFAWLQPDGGWGWSNAGLVVDGDEALLVDTLYDVPLTAAMLDAMRSAVPAARSGIGTLVNTHSNGDHCNGNELVTGAEIIASSATAEGMADESPQMMAGLLENADALGETGAFFRRCFGAFDFAGVTKTFPTRTFSGRLDAHVGDTAVELVEVGPAHTAGDVLVHVPSRRTVFTGDILFIEGHPIVWVGPISNWLAACDLIESWGVDTVVPGHGPVTDLRGVRAVRDYLEWIVVEANRRYDDGMDAFAAARDIAEKELGTSRFATWGDAERLVINVDTAFRERSSATEATSTVELFGRMAQLAD</sequence>
<dbReference type="RefSeq" id="WP_153760119.1">
    <property type="nucleotide sequence ID" value="NZ_CP045851.1"/>
</dbReference>
<name>A0A5Q2RJM6_9ACTN</name>
<keyword evidence="2" id="KW-0378">Hydrolase</keyword>
<dbReference type="AlphaFoldDB" id="A0A5Q2RJM6"/>
<dbReference type="Gene3D" id="3.60.15.10">
    <property type="entry name" value="Ribonuclease Z/Hydroxyacylglutathione hydrolase-like"/>
    <property type="match status" value="1"/>
</dbReference>
<dbReference type="EMBL" id="CP045851">
    <property type="protein sequence ID" value="QGG96013.1"/>
    <property type="molecule type" value="Genomic_DNA"/>
</dbReference>
<keyword evidence="3" id="KW-1185">Reference proteome</keyword>
<dbReference type="GO" id="GO:0016787">
    <property type="term" value="F:hydrolase activity"/>
    <property type="evidence" value="ECO:0007669"/>
    <property type="project" value="UniProtKB-KW"/>
</dbReference>
<reference evidence="2 3" key="1">
    <citation type="submission" date="2019-11" db="EMBL/GenBank/DDBJ databases">
        <authorList>
            <person name="He Y."/>
        </authorList>
    </citation>
    <scope>NUCLEOTIDE SEQUENCE [LARGE SCALE GENOMIC DNA]</scope>
    <source>
        <strain evidence="2 3">SCSIO 58843</strain>
    </source>
</reference>
<dbReference type="PANTHER" id="PTHR42951">
    <property type="entry name" value="METALLO-BETA-LACTAMASE DOMAIN-CONTAINING"/>
    <property type="match status" value="1"/>
</dbReference>
<accession>A0A5Q2RJM6</accession>
<dbReference type="Proteomes" id="UP000334019">
    <property type="component" value="Chromosome"/>
</dbReference>
<dbReference type="InterPro" id="IPR001279">
    <property type="entry name" value="Metallo-B-lactamas"/>
</dbReference>
<protein>
    <submittedName>
        <fullName evidence="2">MBL fold metallo-hydrolase</fullName>
    </submittedName>
</protein>
<dbReference type="SMART" id="SM00849">
    <property type="entry name" value="Lactamase_B"/>
    <property type="match status" value="1"/>
</dbReference>
<dbReference type="KEGG" id="atq:GH723_13405"/>
<dbReference type="Pfam" id="PF00753">
    <property type="entry name" value="Lactamase_B"/>
    <property type="match status" value="1"/>
</dbReference>
<dbReference type="InterPro" id="IPR050855">
    <property type="entry name" value="NDM-1-like"/>
</dbReference>
<proteinExistence type="predicted"/>
<feature type="domain" description="Metallo-beta-lactamase" evidence="1">
    <location>
        <begin position="36"/>
        <end position="236"/>
    </location>
</feature>
<dbReference type="PANTHER" id="PTHR42951:SF4">
    <property type="entry name" value="ACYL-COENZYME A THIOESTERASE MBLAC2"/>
    <property type="match status" value="1"/>
</dbReference>
<evidence type="ECO:0000313" key="3">
    <source>
        <dbReference type="Proteomes" id="UP000334019"/>
    </source>
</evidence>
<gene>
    <name evidence="2" type="ORF">GH723_13405</name>
</gene>
<organism evidence="2 3">
    <name type="scientific">Actinomarinicola tropica</name>
    <dbReference type="NCBI Taxonomy" id="2789776"/>
    <lineage>
        <taxon>Bacteria</taxon>
        <taxon>Bacillati</taxon>
        <taxon>Actinomycetota</taxon>
        <taxon>Acidimicrobiia</taxon>
        <taxon>Acidimicrobiales</taxon>
        <taxon>Iamiaceae</taxon>
        <taxon>Actinomarinicola</taxon>
    </lineage>
</organism>
<evidence type="ECO:0000259" key="1">
    <source>
        <dbReference type="SMART" id="SM00849"/>
    </source>
</evidence>
<dbReference type="InterPro" id="IPR036866">
    <property type="entry name" value="RibonucZ/Hydroxyglut_hydro"/>
</dbReference>
<dbReference type="CDD" id="cd16282">
    <property type="entry name" value="metallo-hydrolase-like_MBL-fold"/>
    <property type="match status" value="1"/>
</dbReference>
<evidence type="ECO:0000313" key="2">
    <source>
        <dbReference type="EMBL" id="QGG96013.1"/>
    </source>
</evidence>